<keyword evidence="4 9" id="KW-0689">Ribosomal protein</keyword>
<keyword evidence="3" id="KW-0809">Transit peptide</keyword>
<dbReference type="EMBL" id="JANPWB010000006">
    <property type="protein sequence ID" value="KAJ1176771.1"/>
    <property type="molecule type" value="Genomic_DNA"/>
</dbReference>
<dbReference type="HAMAP" id="MF_01343_B">
    <property type="entry name" value="Ribosomal_uS15_B"/>
    <property type="match status" value="1"/>
</dbReference>
<name>A0AAV7TKV7_PLEWA</name>
<dbReference type="PANTHER" id="PTHR46685">
    <property type="entry name" value="28S RIBOSOMAL PROTEIN S15, MITOCHONDRIAL"/>
    <property type="match status" value="1"/>
</dbReference>
<evidence type="ECO:0000256" key="2">
    <source>
        <dbReference type="ARBA" id="ARBA00008434"/>
    </source>
</evidence>
<evidence type="ECO:0000256" key="7">
    <source>
        <dbReference type="ARBA" id="ARBA00035249"/>
    </source>
</evidence>
<proteinExistence type="inferred from homology"/>
<dbReference type="GO" id="GO:0005763">
    <property type="term" value="C:mitochondrial small ribosomal subunit"/>
    <property type="evidence" value="ECO:0007669"/>
    <property type="project" value="TreeGrafter"/>
</dbReference>
<dbReference type="InterPro" id="IPR052137">
    <property type="entry name" value="uS15_ribosomal"/>
</dbReference>
<protein>
    <recommendedName>
        <fullName evidence="7">Small ribosomal subunit protein uS15m</fullName>
    </recommendedName>
    <alternativeName>
        <fullName evidence="8">28S ribosomal protein S15, mitochondrial</fullName>
    </alternativeName>
</protein>
<evidence type="ECO:0000256" key="1">
    <source>
        <dbReference type="ARBA" id="ARBA00004173"/>
    </source>
</evidence>
<gene>
    <name evidence="11" type="ORF">NDU88_002038</name>
</gene>
<evidence type="ECO:0000256" key="6">
    <source>
        <dbReference type="ARBA" id="ARBA00023274"/>
    </source>
</evidence>
<dbReference type="GO" id="GO:0032543">
    <property type="term" value="P:mitochondrial translation"/>
    <property type="evidence" value="ECO:0007669"/>
    <property type="project" value="TreeGrafter"/>
</dbReference>
<reference evidence="11" key="1">
    <citation type="journal article" date="2022" name="bioRxiv">
        <title>Sequencing and chromosome-scale assembly of the giantPleurodeles waltlgenome.</title>
        <authorList>
            <person name="Brown T."/>
            <person name="Elewa A."/>
            <person name="Iarovenko S."/>
            <person name="Subramanian E."/>
            <person name="Araus A.J."/>
            <person name="Petzold A."/>
            <person name="Susuki M."/>
            <person name="Suzuki K.-i.T."/>
            <person name="Hayashi T."/>
            <person name="Toyoda A."/>
            <person name="Oliveira C."/>
            <person name="Osipova E."/>
            <person name="Leigh N.D."/>
            <person name="Simon A."/>
            <person name="Yun M.H."/>
        </authorList>
    </citation>
    <scope>NUCLEOTIDE SEQUENCE</scope>
    <source>
        <strain evidence="11">20211129_DDA</strain>
        <tissue evidence="11">Liver</tissue>
    </source>
</reference>
<keyword evidence="12" id="KW-1185">Reference proteome</keyword>
<dbReference type="AlphaFoldDB" id="A0AAV7TKV7"/>
<accession>A0AAV7TKV7</accession>
<comment type="subcellular location">
    <subcellularLocation>
        <location evidence="1">Mitochondrion</location>
    </subcellularLocation>
</comment>
<keyword evidence="6 9" id="KW-0687">Ribonucleoprotein</keyword>
<evidence type="ECO:0000256" key="8">
    <source>
        <dbReference type="ARBA" id="ARBA00035528"/>
    </source>
</evidence>
<evidence type="ECO:0000313" key="12">
    <source>
        <dbReference type="Proteomes" id="UP001066276"/>
    </source>
</evidence>
<keyword evidence="5" id="KW-0496">Mitochondrion</keyword>
<dbReference type="GO" id="GO:0003735">
    <property type="term" value="F:structural constituent of ribosome"/>
    <property type="evidence" value="ECO:0007669"/>
    <property type="project" value="InterPro"/>
</dbReference>
<sequence>MLAHPKCYVSILDLREHVSRHVRVLFAICRPRGCRRFSGHFLISPLSAAARAGSGSNERTNDGRGNCSSLLVSVRHYAKVTSKKPEFPSQLDDLPPTMLQKDYATVKIAESVDDVVKRLLSLEMASQREKMQVKIQQLVDMVKRNPYDFGSTEVKIAKLTAKIRNYQEHLQKHPKDKLHKRCMLMSIDRRKKLLKYLRRTRYDVFENVCQKLDIEYTFPPQYYKRITHRWLAKKAFCQKVYQEAKKRREAERLKQTTVVADNDPPSVGTPV</sequence>
<dbReference type="CDD" id="cd00353">
    <property type="entry name" value="Ribosomal_S15p_S13e"/>
    <property type="match status" value="1"/>
</dbReference>
<dbReference type="Pfam" id="PF00312">
    <property type="entry name" value="Ribosomal_S15"/>
    <property type="match status" value="1"/>
</dbReference>
<evidence type="ECO:0000256" key="9">
    <source>
        <dbReference type="RuleBase" id="RU003919"/>
    </source>
</evidence>
<dbReference type="SMART" id="SM01387">
    <property type="entry name" value="Ribosomal_S15"/>
    <property type="match status" value="1"/>
</dbReference>
<comment type="caution">
    <text evidence="11">The sequence shown here is derived from an EMBL/GenBank/DDBJ whole genome shotgun (WGS) entry which is preliminary data.</text>
</comment>
<dbReference type="InterPro" id="IPR005290">
    <property type="entry name" value="Ribosomal_uS15_bac-type"/>
</dbReference>
<dbReference type="PANTHER" id="PTHR46685:SF1">
    <property type="entry name" value="SMALL RIBOSOMAL SUBUNIT PROTEIN US15M"/>
    <property type="match status" value="1"/>
</dbReference>
<feature type="region of interest" description="Disordered" evidence="10">
    <location>
        <begin position="250"/>
        <end position="271"/>
    </location>
</feature>
<dbReference type="Gene3D" id="1.10.287.10">
    <property type="entry name" value="S15/NS1, RNA-binding"/>
    <property type="match status" value="1"/>
</dbReference>
<dbReference type="InterPro" id="IPR000589">
    <property type="entry name" value="Ribosomal_uS15"/>
</dbReference>
<dbReference type="InterPro" id="IPR009068">
    <property type="entry name" value="uS15_NS1_RNA-bd_sf"/>
</dbReference>
<comment type="similarity">
    <text evidence="2 9">Belongs to the universal ribosomal protein uS15 family.</text>
</comment>
<evidence type="ECO:0000256" key="4">
    <source>
        <dbReference type="ARBA" id="ARBA00022980"/>
    </source>
</evidence>
<organism evidence="11 12">
    <name type="scientific">Pleurodeles waltl</name>
    <name type="common">Iberian ribbed newt</name>
    <dbReference type="NCBI Taxonomy" id="8319"/>
    <lineage>
        <taxon>Eukaryota</taxon>
        <taxon>Metazoa</taxon>
        <taxon>Chordata</taxon>
        <taxon>Craniata</taxon>
        <taxon>Vertebrata</taxon>
        <taxon>Euteleostomi</taxon>
        <taxon>Amphibia</taxon>
        <taxon>Batrachia</taxon>
        <taxon>Caudata</taxon>
        <taxon>Salamandroidea</taxon>
        <taxon>Salamandridae</taxon>
        <taxon>Pleurodelinae</taxon>
        <taxon>Pleurodeles</taxon>
    </lineage>
</organism>
<evidence type="ECO:0000256" key="5">
    <source>
        <dbReference type="ARBA" id="ARBA00023128"/>
    </source>
</evidence>
<evidence type="ECO:0000256" key="3">
    <source>
        <dbReference type="ARBA" id="ARBA00022946"/>
    </source>
</evidence>
<evidence type="ECO:0000313" key="11">
    <source>
        <dbReference type="EMBL" id="KAJ1176771.1"/>
    </source>
</evidence>
<dbReference type="Proteomes" id="UP001066276">
    <property type="component" value="Chromosome 3_2"/>
</dbReference>
<dbReference type="GO" id="GO:0003723">
    <property type="term" value="F:RNA binding"/>
    <property type="evidence" value="ECO:0007669"/>
    <property type="project" value="TreeGrafter"/>
</dbReference>
<dbReference type="FunFam" id="1.10.287.10:FF:000015">
    <property type="entry name" value="Mitochondrial ribosomal protein S15"/>
    <property type="match status" value="1"/>
</dbReference>
<evidence type="ECO:0000256" key="10">
    <source>
        <dbReference type="SAM" id="MobiDB-lite"/>
    </source>
</evidence>
<dbReference type="NCBIfam" id="TIGR00952">
    <property type="entry name" value="S15_bact"/>
    <property type="match status" value="1"/>
</dbReference>
<dbReference type="SUPFAM" id="SSF47060">
    <property type="entry name" value="S15/NS1 RNA-binding domain"/>
    <property type="match status" value="1"/>
</dbReference>